<dbReference type="InParanoid" id="A0A6G9I9P4"/>
<evidence type="ECO:0000313" key="3">
    <source>
        <dbReference type="Proteomes" id="UP000501168"/>
    </source>
</evidence>
<dbReference type="InterPro" id="IPR025737">
    <property type="entry name" value="FApF"/>
</dbReference>
<gene>
    <name evidence="2" type="ORF">IPMB12_01990</name>
</gene>
<dbReference type="KEGG" id="orb:IPMB12_01990"/>
<evidence type="ECO:0000256" key="1">
    <source>
        <dbReference type="SAM" id="SignalP"/>
    </source>
</evidence>
<dbReference type="Pfam" id="PF13557">
    <property type="entry name" value="Phenol_MetA_deg"/>
    <property type="match status" value="1"/>
</dbReference>
<dbReference type="AlphaFoldDB" id="A0A6G9I9P4"/>
<keyword evidence="3" id="KW-1185">Reference proteome</keyword>
<evidence type="ECO:0000313" key="2">
    <source>
        <dbReference type="EMBL" id="QIQ20557.1"/>
    </source>
</evidence>
<sequence>MKTNKVLIRLLVSLFGCTISSTYAVDMNARDFFTQPAGAWSSVSYLGYDHASNFRGPADTNNNANLKIGSFVHRLVRFTDCGGFMCSPQIVIPALHMDIQGPGAPDSKSKTGIGDVSLGAGFWFINKPEERRFMGILPTVIIPVGQYDENNPGVSPGGNRWQFHLNLNNTWALSEKWTMELEAEAQFYTRNSDYMGMSYRQKPIYKIKSYLSYEIDPANYVAARVIYGIGGKTKLDGQKLDDTHTKLTQIGVEYGHALFKSNHLLFGYTRDVDAKNSFQGNHFQIRFIHGF</sequence>
<protein>
    <submittedName>
        <fullName evidence="2">Transporter</fullName>
    </submittedName>
</protein>
<feature type="chain" id="PRO_5026096028" evidence="1">
    <location>
        <begin position="25"/>
        <end position="291"/>
    </location>
</feature>
<keyword evidence="1" id="KW-0732">Signal</keyword>
<reference evidence="2 3" key="1">
    <citation type="submission" date="2020-03" db="EMBL/GenBank/DDBJ databases">
        <title>Complete genome sequence of Orbus sp. IPMB12 (BCRC 80908).</title>
        <authorList>
            <person name="Lo W.-S."/>
            <person name="Chang T.-H."/>
            <person name="Kuo C.-H."/>
        </authorList>
    </citation>
    <scope>NUCLEOTIDE SEQUENCE [LARGE SCALE GENOMIC DNA]</scope>
    <source>
        <strain evidence="2 3">IPMB12</strain>
    </source>
</reference>
<dbReference type="RefSeq" id="WP_166914437.1">
    <property type="nucleotide sequence ID" value="NZ_CP050253.1"/>
</dbReference>
<accession>A0A6G9I9P4</accession>
<feature type="signal peptide" evidence="1">
    <location>
        <begin position="1"/>
        <end position="24"/>
    </location>
</feature>
<dbReference type="EMBL" id="CP050253">
    <property type="protein sequence ID" value="QIQ20557.1"/>
    <property type="molecule type" value="Genomic_DNA"/>
</dbReference>
<dbReference type="Proteomes" id="UP000501168">
    <property type="component" value="Chromosome"/>
</dbReference>
<proteinExistence type="predicted"/>
<organism evidence="2 3">
    <name type="scientific">Zophobihabitans entericus</name>
    <dbReference type="NCBI Taxonomy" id="1635327"/>
    <lineage>
        <taxon>Bacteria</taxon>
        <taxon>Pseudomonadati</taxon>
        <taxon>Pseudomonadota</taxon>
        <taxon>Gammaproteobacteria</taxon>
        <taxon>Orbales</taxon>
        <taxon>Orbaceae</taxon>
        <taxon>Zophobihabitans</taxon>
    </lineage>
</organism>
<name>A0A6G9I9P4_9GAMM</name>